<reference evidence="1" key="1">
    <citation type="submission" date="2021-01" db="EMBL/GenBank/DDBJ databases">
        <authorList>
            <person name="Corre E."/>
            <person name="Pelletier E."/>
            <person name="Niang G."/>
            <person name="Scheremetjew M."/>
            <person name="Finn R."/>
            <person name="Kale V."/>
            <person name="Holt S."/>
            <person name="Cochrane G."/>
            <person name="Meng A."/>
            <person name="Brown T."/>
            <person name="Cohen L."/>
        </authorList>
    </citation>
    <scope>NUCLEOTIDE SEQUENCE</scope>
    <source>
        <strain evidence="1">CCMP1510</strain>
    </source>
</reference>
<accession>A0A7S3NL21</accession>
<sequence>MVAGKIIVFGFIVVGLLIAVQERFSSLSETMEGMTLQSSGVTATSCSACLSAVESKLYFVQKEGWTSHNNKQLRMFELDFESRLVESHSGTRPSISEEEILANDIVAPLGMQVSAALRLEEGRAYQAHEICDKLSACEGSFLSSSSSESSSIRITPGHAERSYGTIRVSRISMTTEDPDKPSAPFDYASRFLYRWTDFVVETGLIEVTPGTSTDVGITKVTVPKQGQGITALWIADPCFSSAYVSCIYADLFQTSTRTPALVNTLSTHFDHWAIWGDNFYDFEGYLTNEFFAKLSKQTQSRLFLATSGNHDYWIDGSTDVATQHDQYGNGFMQFYAMDATSALESTSNVAWDFSVNPDSVFAVADNKTAAINQAKAAISNFVFWTQIGNLGYIVFSSAYSWDESKEYMTQACAWASEQVQADSIQLVVLAAHWSGYNDGAKYNMDAPGMYQRVINGDLGDACLHLAENGVLKFIEGHTHCNAIVEEQTGWMVAAQGMSGCGQYAFSWLDTRNDRAILLNFPLQNIDGLDQYDEVYDCITSASDIMDCASFATVWLNQTLI</sequence>
<dbReference type="EMBL" id="HBIJ01007710">
    <property type="protein sequence ID" value="CAE0364706.1"/>
    <property type="molecule type" value="Transcribed_RNA"/>
</dbReference>
<name>A0A7S3NL21_9STRA</name>
<proteinExistence type="predicted"/>
<dbReference type="Gene3D" id="3.60.21.10">
    <property type="match status" value="1"/>
</dbReference>
<protein>
    <submittedName>
        <fullName evidence="1">Uncharacterized protein</fullName>
    </submittedName>
</protein>
<gene>
    <name evidence="1" type="ORF">ALAG00032_LOCUS5447</name>
</gene>
<dbReference type="InterPro" id="IPR029052">
    <property type="entry name" value="Metallo-depent_PP-like"/>
</dbReference>
<dbReference type="SUPFAM" id="SSF56300">
    <property type="entry name" value="Metallo-dependent phosphatases"/>
    <property type="match status" value="1"/>
</dbReference>
<organism evidence="1">
    <name type="scientific">Aureoumbra lagunensis</name>
    <dbReference type="NCBI Taxonomy" id="44058"/>
    <lineage>
        <taxon>Eukaryota</taxon>
        <taxon>Sar</taxon>
        <taxon>Stramenopiles</taxon>
        <taxon>Ochrophyta</taxon>
        <taxon>Pelagophyceae</taxon>
        <taxon>Pelagomonadales</taxon>
        <taxon>Aureoumbra</taxon>
    </lineage>
</organism>
<evidence type="ECO:0000313" key="1">
    <source>
        <dbReference type="EMBL" id="CAE0364706.1"/>
    </source>
</evidence>
<dbReference type="AlphaFoldDB" id="A0A7S3NL21"/>